<reference evidence="1" key="1">
    <citation type="submission" date="2012-09" db="EMBL/GenBank/DDBJ databases">
        <title>Metagenomic Characterization of a Microbial Community in Wastewater Detects High Levels of Antibiotic Resistance.</title>
        <authorList>
            <person name="Abrams M."/>
            <person name="Caldwell A."/>
            <person name="Vandaei E."/>
            <person name="Lee W."/>
            <person name="Perrott J."/>
            <person name="Khan S.Y."/>
            <person name="Ta J."/>
            <person name="Romero D."/>
            <person name="Nguyen V."/>
            <person name="Pourmand N."/>
            <person name="Ouverney C.C."/>
        </authorList>
    </citation>
    <scope>NUCLEOTIDE SEQUENCE</scope>
</reference>
<organism evidence="1">
    <name type="scientific">uncultured bacterium A1Q1_fos_2116</name>
    <dbReference type="NCBI Taxonomy" id="1256564"/>
    <lineage>
        <taxon>Bacteria</taxon>
        <taxon>environmental samples</taxon>
    </lineage>
</organism>
<dbReference type="EMBL" id="JX649882">
    <property type="protein sequence ID" value="AGC71789.1"/>
    <property type="molecule type" value="Genomic_DNA"/>
</dbReference>
<sequence>MDAKESSLIAADTVSSALPVARISQTTQNPKINDSVFHWNLGVFLVVGDTGFEPVTSSV</sequence>
<dbReference type="AlphaFoldDB" id="L7VW66"/>
<evidence type="ECO:0000313" key="1">
    <source>
        <dbReference type="EMBL" id="AGC71789.1"/>
    </source>
</evidence>
<protein>
    <submittedName>
        <fullName evidence="1">Uncharacterized protein</fullName>
    </submittedName>
</protein>
<accession>L7VW66</accession>
<proteinExistence type="predicted"/>
<name>L7VW66_9BACT</name>